<dbReference type="AlphaFoldDB" id="A0AAU7WH33"/>
<dbReference type="EMBL" id="JBDGII010000027">
    <property type="protein sequence ID" value="MEW7079515.1"/>
    <property type="molecule type" value="Genomic_DNA"/>
</dbReference>
<keyword evidence="3" id="KW-1185">Reference proteome</keyword>
<name>A0AAU7WH33_9BACI</name>
<gene>
    <name evidence="1" type="ORF">ABC651_10845</name>
    <name evidence="2" type="ORF">ABR335_02860</name>
</gene>
<dbReference type="Proteomes" id="UP001555176">
    <property type="component" value="Unassembled WGS sequence"/>
</dbReference>
<evidence type="ECO:0000313" key="2">
    <source>
        <dbReference type="EMBL" id="XBX98568.1"/>
    </source>
</evidence>
<sequence length="91" mass="10510">MNPSYDEAEQVLKLPNPYFDRGIRRGREEKRKEFFANDPNCHQNVAGGYGASINCGKNWPEPERSGKNKTTIGAFIRWKSGCLVWMEKKLF</sequence>
<accession>A0AAU7WH33</accession>
<dbReference type="GeneID" id="93258507"/>
<reference evidence="2" key="2">
    <citation type="submission" date="2024-06" db="EMBL/GenBank/DDBJ databases">
        <authorList>
            <person name="Huang C.H."/>
            <person name="Ting Y.S."/>
            <person name="Cheng Y.H."/>
        </authorList>
    </citation>
    <scope>NUCLEOTIDE SEQUENCE</scope>
    <source>
        <strain evidence="2">TCI803</strain>
    </source>
</reference>
<reference evidence="1 3" key="1">
    <citation type="submission" date="2024-04" db="EMBL/GenBank/DDBJ databases">
        <title>Bacterial genomes from commercial probiotics.</title>
        <authorList>
            <person name="Brady R."/>
            <person name="Call G.B."/>
            <person name="Chaston J.M."/>
        </authorList>
    </citation>
    <scope>NUCLEOTIDE SEQUENCE [LARGE SCALE GENOMIC DNA]</scope>
    <source>
        <strain evidence="1">Gbc_m</strain>
        <strain evidence="3">gbc_m</strain>
    </source>
</reference>
<evidence type="ECO:0000313" key="1">
    <source>
        <dbReference type="EMBL" id="MEW7079515.1"/>
    </source>
</evidence>
<proteinExistence type="predicted"/>
<dbReference type="RefSeq" id="WP_014097048.1">
    <property type="nucleotide sequence ID" value="NZ_CP158453.1"/>
</dbReference>
<evidence type="ECO:0000313" key="3">
    <source>
        <dbReference type="Proteomes" id="UP001555176"/>
    </source>
</evidence>
<organism evidence="2">
    <name type="scientific">Heyndrickxia faecalis</name>
    <dbReference type="NCBI Taxonomy" id="2824910"/>
    <lineage>
        <taxon>Bacteria</taxon>
        <taxon>Bacillati</taxon>
        <taxon>Bacillota</taxon>
        <taxon>Bacilli</taxon>
        <taxon>Bacillales</taxon>
        <taxon>Bacillaceae</taxon>
        <taxon>Heyndrickxia</taxon>
    </lineage>
</organism>
<protein>
    <submittedName>
        <fullName evidence="2">Uncharacterized protein</fullName>
    </submittedName>
</protein>
<dbReference type="EMBL" id="CP158453">
    <property type="protein sequence ID" value="XBX98568.1"/>
    <property type="molecule type" value="Genomic_DNA"/>
</dbReference>